<keyword evidence="16" id="KW-1185">Reference proteome</keyword>
<dbReference type="FunCoup" id="A9USC0">
    <property type="interactions" value="710"/>
</dbReference>
<gene>
    <name evidence="15" type="ORF">MONBRDRAFT_14373</name>
</gene>
<feature type="domain" description="Galactose-1-phosphate uridyl transferase C-terminal" evidence="14">
    <location>
        <begin position="182"/>
        <end position="346"/>
    </location>
</feature>
<dbReference type="NCBIfam" id="TIGR00209">
    <property type="entry name" value="galT_1"/>
    <property type="match status" value="1"/>
</dbReference>
<dbReference type="UniPathway" id="UPA00214"/>
<organism evidence="15 16">
    <name type="scientific">Monosiga brevicollis</name>
    <name type="common">Choanoflagellate</name>
    <dbReference type="NCBI Taxonomy" id="81824"/>
    <lineage>
        <taxon>Eukaryota</taxon>
        <taxon>Choanoflagellata</taxon>
        <taxon>Craspedida</taxon>
        <taxon>Salpingoecidae</taxon>
        <taxon>Monosiga</taxon>
    </lineage>
</organism>
<evidence type="ECO:0000256" key="1">
    <source>
        <dbReference type="ARBA" id="ARBA00001107"/>
    </source>
</evidence>
<dbReference type="Pfam" id="PF02744">
    <property type="entry name" value="GalP_UDP_tr_C"/>
    <property type="match status" value="1"/>
</dbReference>
<evidence type="ECO:0000256" key="9">
    <source>
        <dbReference type="ARBA" id="ARBA00023144"/>
    </source>
</evidence>
<dbReference type="Gene3D" id="3.30.428.10">
    <property type="entry name" value="HIT-like"/>
    <property type="match status" value="2"/>
</dbReference>
<dbReference type="GO" id="GO:0005737">
    <property type="term" value="C:cytoplasm"/>
    <property type="evidence" value="ECO:0000318"/>
    <property type="project" value="GO_Central"/>
</dbReference>
<evidence type="ECO:0000259" key="13">
    <source>
        <dbReference type="Pfam" id="PF01087"/>
    </source>
</evidence>
<dbReference type="RefSeq" id="XP_001743040.1">
    <property type="nucleotide sequence ID" value="XM_001742988.1"/>
</dbReference>
<feature type="non-terminal residue" evidence="15">
    <location>
        <position position="1"/>
    </location>
</feature>
<dbReference type="InterPro" id="IPR005849">
    <property type="entry name" value="GalP_Utransf_N"/>
</dbReference>
<accession>A9USC0</accession>
<dbReference type="GO" id="GO:0033499">
    <property type="term" value="P:galactose catabolic process via UDP-galactose, Leloir pathway"/>
    <property type="evidence" value="ECO:0000318"/>
    <property type="project" value="GO_Central"/>
</dbReference>
<evidence type="ECO:0000256" key="4">
    <source>
        <dbReference type="ARBA" id="ARBA00010951"/>
    </source>
</evidence>
<dbReference type="CDD" id="cd00608">
    <property type="entry name" value="GalT"/>
    <property type="match status" value="1"/>
</dbReference>
<evidence type="ECO:0000256" key="10">
    <source>
        <dbReference type="ARBA" id="ARBA00023277"/>
    </source>
</evidence>
<evidence type="ECO:0000256" key="6">
    <source>
        <dbReference type="ARBA" id="ARBA00022695"/>
    </source>
</evidence>
<dbReference type="KEGG" id="mbr:MONBRDRAFT_14373"/>
<evidence type="ECO:0000256" key="2">
    <source>
        <dbReference type="ARBA" id="ARBA00001947"/>
    </source>
</evidence>
<dbReference type="EC" id="2.7.7.12" evidence="12"/>
<evidence type="ECO:0000256" key="8">
    <source>
        <dbReference type="ARBA" id="ARBA00022833"/>
    </source>
</evidence>
<keyword evidence="8" id="KW-0862">Zinc</keyword>
<keyword evidence="9 12" id="KW-0299">Galactose metabolism</keyword>
<dbReference type="SUPFAM" id="SSF54197">
    <property type="entry name" value="HIT-like"/>
    <property type="match status" value="2"/>
</dbReference>
<evidence type="ECO:0000259" key="14">
    <source>
        <dbReference type="Pfam" id="PF02744"/>
    </source>
</evidence>
<sequence>FDPDDHSHRRFNPLLDEWVLVSPHRMKRPWKGAIEDPFDFASIPKHDPTNPLAPGGPRPGGLHNPMYECTYVFDNDFPSLTDSLPQPSMLRNELMQLAGVRGCCRVMCFHPDSNVTLPLMTVAEIRKVIDTWAEQMIDLGSRFKWVQLFENKGQAMGCSNPHPHCQIWATGHLPNTAARKDQAQLAWFKKHGSPMLMDYIKLELEAKERIVVENEHWCAVVPWWALWPYETLVLPKRHVLRLQDLTPEERDACADITKRLTIKYDNLFQTSFPYSMGWHGAPTGEIPTSYCQHWQLHAIYYPPLLRSASVKKFMVGYELHAEAQRDLTAEQAARKLRDLPAEHYFTAQQKAAE</sequence>
<evidence type="ECO:0000313" key="15">
    <source>
        <dbReference type="EMBL" id="EDQ91754.1"/>
    </source>
</evidence>
<proteinExistence type="inferred from homology"/>
<dbReference type="PANTHER" id="PTHR11943">
    <property type="entry name" value="GALACTOSE-1-PHOSPHATE URIDYLYLTRANSFERASE"/>
    <property type="match status" value="1"/>
</dbReference>
<evidence type="ECO:0000256" key="5">
    <source>
        <dbReference type="ARBA" id="ARBA00022679"/>
    </source>
</evidence>
<name>A9USC0_MONBE</name>
<evidence type="ECO:0000256" key="7">
    <source>
        <dbReference type="ARBA" id="ARBA00022723"/>
    </source>
</evidence>
<dbReference type="EMBL" id="CH991544">
    <property type="protein sequence ID" value="EDQ91754.1"/>
    <property type="molecule type" value="Genomic_DNA"/>
</dbReference>
<dbReference type="PIRSF" id="PIRSF000808">
    <property type="entry name" value="GalT"/>
    <property type="match status" value="1"/>
</dbReference>
<dbReference type="GO" id="GO:0008108">
    <property type="term" value="F:UDP-glucose:hexose-1-phosphate uridylyltransferase activity"/>
    <property type="evidence" value="ECO:0000318"/>
    <property type="project" value="GO_Central"/>
</dbReference>
<dbReference type="GO" id="GO:0008270">
    <property type="term" value="F:zinc ion binding"/>
    <property type="evidence" value="ECO:0007669"/>
    <property type="project" value="InterPro"/>
</dbReference>
<dbReference type="FunFam" id="3.30.428.10:FF:000002">
    <property type="entry name" value="Galactose-1-phosphate uridylyltransferase"/>
    <property type="match status" value="1"/>
</dbReference>
<dbReference type="InterPro" id="IPR036265">
    <property type="entry name" value="HIT-like_sf"/>
</dbReference>
<dbReference type="PANTHER" id="PTHR11943:SF1">
    <property type="entry name" value="GALACTOSE-1-PHOSPHATE URIDYLYLTRANSFERASE"/>
    <property type="match status" value="1"/>
</dbReference>
<dbReference type="GeneID" id="5888637"/>
<dbReference type="Pfam" id="PF01087">
    <property type="entry name" value="GalP_UDP_transf"/>
    <property type="match status" value="1"/>
</dbReference>
<keyword evidence="7 12" id="KW-0479">Metal-binding</keyword>
<evidence type="ECO:0000256" key="12">
    <source>
        <dbReference type="RuleBase" id="RU000506"/>
    </source>
</evidence>
<feature type="active site" description="Tele-UMP-histidine intermediate" evidence="11">
    <location>
        <position position="164"/>
    </location>
</feature>
<evidence type="ECO:0000313" key="16">
    <source>
        <dbReference type="Proteomes" id="UP000001357"/>
    </source>
</evidence>
<feature type="domain" description="Galactose-1-phosphate uridyl transferase N-terminal" evidence="13">
    <location>
        <begin position="1"/>
        <end position="174"/>
    </location>
</feature>
<reference evidence="15 16" key="1">
    <citation type="journal article" date="2008" name="Nature">
        <title>The genome of the choanoflagellate Monosiga brevicollis and the origin of metazoans.</title>
        <authorList>
            <consortium name="JGI Sequencing"/>
            <person name="King N."/>
            <person name="Westbrook M.J."/>
            <person name="Young S.L."/>
            <person name="Kuo A."/>
            <person name="Abedin M."/>
            <person name="Chapman J."/>
            <person name="Fairclough S."/>
            <person name="Hellsten U."/>
            <person name="Isogai Y."/>
            <person name="Letunic I."/>
            <person name="Marr M."/>
            <person name="Pincus D."/>
            <person name="Putnam N."/>
            <person name="Rokas A."/>
            <person name="Wright K.J."/>
            <person name="Zuzow R."/>
            <person name="Dirks W."/>
            <person name="Good M."/>
            <person name="Goodstein D."/>
            <person name="Lemons D."/>
            <person name="Li W."/>
            <person name="Lyons J.B."/>
            <person name="Morris A."/>
            <person name="Nichols S."/>
            <person name="Richter D.J."/>
            <person name="Salamov A."/>
            <person name="Bork P."/>
            <person name="Lim W.A."/>
            <person name="Manning G."/>
            <person name="Miller W.T."/>
            <person name="McGinnis W."/>
            <person name="Shapiro H."/>
            <person name="Tjian R."/>
            <person name="Grigoriev I.V."/>
            <person name="Rokhsar D."/>
        </authorList>
    </citation>
    <scope>NUCLEOTIDE SEQUENCE [LARGE SCALE GENOMIC DNA]</scope>
    <source>
        <strain evidence="16">MX1 / ATCC 50154</strain>
    </source>
</reference>
<keyword evidence="5 12" id="KW-0808">Transferase</keyword>
<dbReference type="AlphaFoldDB" id="A9USC0"/>
<dbReference type="InParanoid" id="A9USC0"/>
<dbReference type="FunFam" id="3.30.428.10:FF:000001">
    <property type="entry name" value="Galactose-1-phosphate uridylyltransferase"/>
    <property type="match status" value="1"/>
</dbReference>
<comment type="catalytic activity">
    <reaction evidence="1 12">
        <text>alpha-D-galactose 1-phosphate + UDP-alpha-D-glucose = alpha-D-glucose 1-phosphate + UDP-alpha-D-galactose</text>
        <dbReference type="Rhea" id="RHEA:13989"/>
        <dbReference type="ChEBI" id="CHEBI:58336"/>
        <dbReference type="ChEBI" id="CHEBI:58601"/>
        <dbReference type="ChEBI" id="CHEBI:58885"/>
        <dbReference type="ChEBI" id="CHEBI:66914"/>
        <dbReference type="EC" id="2.7.7.12"/>
    </reaction>
</comment>
<evidence type="ECO:0000256" key="3">
    <source>
        <dbReference type="ARBA" id="ARBA00004947"/>
    </source>
</evidence>
<keyword evidence="10 12" id="KW-0119">Carbohydrate metabolism</keyword>
<dbReference type="eggNOG" id="KOG2958">
    <property type="taxonomic scope" value="Eukaryota"/>
</dbReference>
<comment type="pathway">
    <text evidence="3 12">Carbohydrate metabolism; galactose metabolism.</text>
</comment>
<dbReference type="InterPro" id="IPR005850">
    <property type="entry name" value="GalP_Utransf_C"/>
</dbReference>
<keyword evidence="6 12" id="KW-0548">Nucleotidyltransferase</keyword>
<comment type="similarity">
    <text evidence="4 12">Belongs to the galactose-1-phosphate uridylyltransferase type 1 family.</text>
</comment>
<dbReference type="InterPro" id="IPR019779">
    <property type="entry name" value="GalP_UDPtransf1_His-AS"/>
</dbReference>
<comment type="cofactor">
    <cofactor evidence="2">
        <name>Zn(2+)</name>
        <dbReference type="ChEBI" id="CHEBI:29105"/>
    </cofactor>
</comment>
<dbReference type="PROSITE" id="PS00117">
    <property type="entry name" value="GAL_P_UDP_TRANSF_I"/>
    <property type="match status" value="1"/>
</dbReference>
<dbReference type="OMA" id="CFENRGA"/>
<evidence type="ECO:0000256" key="11">
    <source>
        <dbReference type="PIRSR" id="PIRSR000808-1"/>
    </source>
</evidence>
<protein>
    <recommendedName>
        <fullName evidence="12">Galactose-1-phosphate uridylyltransferase</fullName>
        <ecNumber evidence="12">2.7.7.12</ecNumber>
    </recommendedName>
</protein>
<dbReference type="STRING" id="81824.A9USC0"/>
<dbReference type="NCBIfam" id="NF008724">
    <property type="entry name" value="PRK11720.1"/>
    <property type="match status" value="1"/>
</dbReference>
<dbReference type="InterPro" id="IPR001937">
    <property type="entry name" value="GalP_UDPtransf1"/>
</dbReference>
<dbReference type="Proteomes" id="UP000001357">
    <property type="component" value="Unassembled WGS sequence"/>
</dbReference>